<reference evidence="1 2" key="1">
    <citation type="journal article" date="2019" name="Int. J. Syst. Evol. Microbiol.">
        <title>The Global Catalogue of Microorganisms (GCM) 10K type strain sequencing project: providing services to taxonomists for standard genome sequencing and annotation.</title>
        <authorList>
            <consortium name="The Broad Institute Genomics Platform"/>
            <consortium name="The Broad Institute Genome Sequencing Center for Infectious Disease"/>
            <person name="Wu L."/>
            <person name="Ma J."/>
        </authorList>
    </citation>
    <scope>NUCLEOTIDE SEQUENCE [LARGE SCALE GENOMIC DNA]</scope>
    <source>
        <strain evidence="1 2">JCM 16331</strain>
    </source>
</reference>
<proteinExistence type="predicted"/>
<evidence type="ECO:0000313" key="2">
    <source>
        <dbReference type="Proteomes" id="UP000608850"/>
    </source>
</evidence>
<keyword evidence="2" id="KW-1185">Reference proteome</keyword>
<dbReference type="Proteomes" id="UP000608850">
    <property type="component" value="Unassembled WGS sequence"/>
</dbReference>
<accession>A0A830GAJ0</accession>
<dbReference type="AlphaFoldDB" id="A0A830GAJ0"/>
<gene>
    <name evidence="1" type="ORF">GCM10009021_14470</name>
</gene>
<dbReference type="EMBL" id="BMOQ01000004">
    <property type="protein sequence ID" value="GGN15274.1"/>
    <property type="molecule type" value="Genomic_DNA"/>
</dbReference>
<comment type="caution">
    <text evidence="1">The sequence shown here is derived from an EMBL/GenBank/DDBJ whole genome shotgun (WGS) entry which is preliminary data.</text>
</comment>
<name>A0A830GAJ0_9EURY</name>
<evidence type="ECO:0000313" key="1">
    <source>
        <dbReference type="EMBL" id="GGN15274.1"/>
    </source>
</evidence>
<sequence>MLVIALSLYQAQVVPASNARAAFRHSQTVQNQLVEVRNAILRTSWSGDARPGPSR</sequence>
<organism evidence="1 2">
    <name type="scientific">Halarchaeum nitratireducens</name>
    <dbReference type="NCBI Taxonomy" id="489913"/>
    <lineage>
        <taxon>Archaea</taxon>
        <taxon>Methanobacteriati</taxon>
        <taxon>Methanobacteriota</taxon>
        <taxon>Stenosarchaea group</taxon>
        <taxon>Halobacteria</taxon>
        <taxon>Halobacteriales</taxon>
        <taxon>Halobacteriaceae</taxon>
    </lineage>
</organism>
<protein>
    <submittedName>
        <fullName evidence="1">Uncharacterized protein</fullName>
    </submittedName>
</protein>